<dbReference type="InterPro" id="IPR036291">
    <property type="entry name" value="NAD(P)-bd_dom_sf"/>
</dbReference>
<dbReference type="Pfam" id="PF03435">
    <property type="entry name" value="Sacchrp_dh_NADP"/>
    <property type="match status" value="1"/>
</dbReference>
<gene>
    <name evidence="2" type="ORF">LJ757_07965</name>
</gene>
<dbReference type="SUPFAM" id="SSF51735">
    <property type="entry name" value="NAD(P)-binding Rossmann-fold domains"/>
    <property type="match status" value="1"/>
</dbReference>
<proteinExistence type="predicted"/>
<dbReference type="EMBL" id="JAJFZV010000007">
    <property type="protein sequence ID" value="MCC3297734.1"/>
    <property type="molecule type" value="Genomic_DNA"/>
</dbReference>
<sequence length="366" mass="38400">MTNSIIVFGATGYTGRLVVESLLKRGVRPVLAGRNAGNLQELAAPDRLDYRSADVRDSAAMRALVSPGDVLVSTVGPFERYGHAAAQAAVEAGAHYLDSTGEVGFVQELRRRLSRQAQEQGITMVPAFGYDYVPGFLAGTLAMQRAGSAASALRVGYFTAGTLRRGLSQGTRSTLADNLTKPAAVYRDRSLGEDRIAGTSEVFRVLGREKRAFLAPGTEVLFMPEAFPQLASVEVFNGWFPALSAVAQPLTWLAAQMERTPWGQRALQWAGGRVTGPPGGPDESERSRTLSLAAARVLDENGSPLAAVQVLGPSVYTLTGELLAEGATALQEGKALRHGVLGPVEAFGPAGLVALCAGAGLAPIPG</sequence>
<feature type="domain" description="Saccharopine dehydrogenase NADP binding" evidence="1">
    <location>
        <begin position="5"/>
        <end position="125"/>
    </location>
</feature>
<keyword evidence="3" id="KW-1185">Reference proteome</keyword>
<dbReference type="InterPro" id="IPR005097">
    <property type="entry name" value="Sacchrp_dh_NADP-bd"/>
</dbReference>
<dbReference type="PANTHER" id="PTHR43781">
    <property type="entry name" value="SACCHAROPINE DEHYDROGENASE"/>
    <property type="match status" value="1"/>
</dbReference>
<dbReference type="PANTHER" id="PTHR43781:SF1">
    <property type="entry name" value="SACCHAROPINE DEHYDROGENASE"/>
    <property type="match status" value="1"/>
</dbReference>
<name>A0A9X1SEK5_9MICC</name>
<dbReference type="RefSeq" id="WP_227895614.1">
    <property type="nucleotide sequence ID" value="NZ_CP099466.1"/>
</dbReference>
<evidence type="ECO:0000313" key="3">
    <source>
        <dbReference type="Proteomes" id="UP001139158"/>
    </source>
</evidence>
<protein>
    <submittedName>
        <fullName evidence="2">Saccharopine dehydrogenase NADP-binding domain-containing protein</fullName>
    </submittedName>
</protein>
<dbReference type="AlphaFoldDB" id="A0A9X1SEK5"/>
<comment type="caution">
    <text evidence="2">The sequence shown here is derived from an EMBL/GenBank/DDBJ whole genome shotgun (WGS) entry which is preliminary data.</text>
</comment>
<organism evidence="2 3">
    <name type="scientific">Arthrobacter caoxuetaonis</name>
    <dbReference type="NCBI Taxonomy" id="2886935"/>
    <lineage>
        <taxon>Bacteria</taxon>
        <taxon>Bacillati</taxon>
        <taxon>Actinomycetota</taxon>
        <taxon>Actinomycetes</taxon>
        <taxon>Micrococcales</taxon>
        <taxon>Micrococcaceae</taxon>
        <taxon>Arthrobacter</taxon>
    </lineage>
</organism>
<dbReference type="Gene3D" id="3.40.50.720">
    <property type="entry name" value="NAD(P)-binding Rossmann-like Domain"/>
    <property type="match status" value="1"/>
</dbReference>
<reference evidence="2" key="1">
    <citation type="submission" date="2021-10" db="EMBL/GenBank/DDBJ databases">
        <title>Novel species in genus Arthrobacter.</title>
        <authorList>
            <person name="Liu Y."/>
        </authorList>
    </citation>
    <scope>NUCLEOTIDE SEQUENCE</scope>
    <source>
        <strain evidence="2">Zg-Y453</strain>
    </source>
</reference>
<evidence type="ECO:0000259" key="1">
    <source>
        <dbReference type="Pfam" id="PF03435"/>
    </source>
</evidence>
<evidence type="ECO:0000313" key="2">
    <source>
        <dbReference type="EMBL" id="MCC3297734.1"/>
    </source>
</evidence>
<dbReference type="Proteomes" id="UP001139158">
    <property type="component" value="Unassembled WGS sequence"/>
</dbReference>
<accession>A0A9X1SEK5</accession>